<dbReference type="RefSeq" id="XP_043007953.1">
    <property type="nucleotide sequence ID" value="XM_043155484.1"/>
</dbReference>
<feature type="compositionally biased region" description="Polar residues" evidence="1">
    <location>
        <begin position="81"/>
        <end position="109"/>
    </location>
</feature>
<evidence type="ECO:0000256" key="2">
    <source>
        <dbReference type="SAM" id="SignalP"/>
    </source>
</evidence>
<proteinExistence type="predicted"/>
<name>A0A9P7RYR4_9AGAR</name>
<gene>
    <name evidence="3" type="ORF">E1B28_010514</name>
</gene>
<comment type="caution">
    <text evidence="3">The sequence shown here is derived from an EMBL/GenBank/DDBJ whole genome shotgun (WGS) entry which is preliminary data.</text>
</comment>
<dbReference type="GeneID" id="66079590"/>
<evidence type="ECO:0000313" key="4">
    <source>
        <dbReference type="Proteomes" id="UP001049176"/>
    </source>
</evidence>
<evidence type="ECO:0000256" key="1">
    <source>
        <dbReference type="SAM" id="MobiDB-lite"/>
    </source>
</evidence>
<keyword evidence="2" id="KW-0732">Signal</keyword>
<reference evidence="3" key="1">
    <citation type="journal article" date="2021" name="Genome Biol. Evol.">
        <title>The assembled and annotated genome of the fairy-ring fungus Marasmius oreades.</title>
        <authorList>
            <person name="Hiltunen M."/>
            <person name="Ament-Velasquez S.L."/>
            <person name="Johannesson H."/>
        </authorList>
    </citation>
    <scope>NUCLEOTIDE SEQUENCE</scope>
    <source>
        <strain evidence="3">03SP1</strain>
    </source>
</reference>
<feature type="region of interest" description="Disordered" evidence="1">
    <location>
        <begin position="53"/>
        <end position="147"/>
    </location>
</feature>
<feature type="signal peptide" evidence="2">
    <location>
        <begin position="1"/>
        <end position="23"/>
    </location>
</feature>
<sequence length="147" mass="16552">MRDADCCQLLFCCCSCFLWCGNSYFPFCCRCKKRTEDDDDMMSTREADLFKHDTHAVQSTVDTPPPGTYRMSIERPREGTTGEQKNLTPSDSMENSRNAQSGDRYSNYRSRPLETKNDLPAALRPGVAANAVQGREHNLPASAPPQY</sequence>
<organism evidence="3 4">
    <name type="scientific">Marasmius oreades</name>
    <name type="common">fairy-ring Marasmius</name>
    <dbReference type="NCBI Taxonomy" id="181124"/>
    <lineage>
        <taxon>Eukaryota</taxon>
        <taxon>Fungi</taxon>
        <taxon>Dikarya</taxon>
        <taxon>Basidiomycota</taxon>
        <taxon>Agaricomycotina</taxon>
        <taxon>Agaricomycetes</taxon>
        <taxon>Agaricomycetidae</taxon>
        <taxon>Agaricales</taxon>
        <taxon>Marasmiineae</taxon>
        <taxon>Marasmiaceae</taxon>
        <taxon>Marasmius</taxon>
    </lineage>
</organism>
<dbReference type="EMBL" id="CM032186">
    <property type="protein sequence ID" value="KAG7091483.1"/>
    <property type="molecule type" value="Genomic_DNA"/>
</dbReference>
<feature type="chain" id="PRO_5040168704" evidence="2">
    <location>
        <begin position="24"/>
        <end position="147"/>
    </location>
</feature>
<protein>
    <submittedName>
        <fullName evidence="3">Uncharacterized protein</fullName>
    </submittedName>
</protein>
<dbReference type="KEGG" id="more:E1B28_010514"/>
<keyword evidence="4" id="KW-1185">Reference proteome</keyword>
<accession>A0A9P7RYR4</accession>
<dbReference type="Proteomes" id="UP001049176">
    <property type="component" value="Chromosome 6"/>
</dbReference>
<dbReference type="AlphaFoldDB" id="A0A9P7RYR4"/>
<evidence type="ECO:0000313" key="3">
    <source>
        <dbReference type="EMBL" id="KAG7091483.1"/>
    </source>
</evidence>